<reference evidence="1" key="1">
    <citation type="submission" date="2018-04" db="EMBL/GenBank/DDBJ databases">
        <title>Genomes of the Obligate Erwinia dacicola and Facultative Enterobacter sp. OLF Endosymbionts of the Olive Fruit fly, Bactrocera oleae.</title>
        <authorList>
            <person name="Estes A.M."/>
            <person name="Hearn D.J."/>
            <person name="Agarwal S."/>
            <person name="Pierson E.A."/>
            <person name="Dunning-Hotopp J.C."/>
        </authorList>
    </citation>
    <scope>NUCLEOTIDE SEQUENCE [LARGE SCALE GENOMIC DNA]</scope>
    <source>
        <strain evidence="1">Oroville</strain>
    </source>
</reference>
<comment type="caution">
    <text evidence="1">The sequence shown here is derived from an EMBL/GenBank/DDBJ whole genome shotgun (WGS) entry which is preliminary data.</text>
</comment>
<protein>
    <submittedName>
        <fullName evidence="1">Transposase</fullName>
    </submittedName>
</protein>
<dbReference type="EMBL" id="LJAM02000770">
    <property type="protein sequence ID" value="RAP69441.1"/>
    <property type="molecule type" value="Genomic_DNA"/>
</dbReference>
<dbReference type="AlphaFoldDB" id="A0A328TJI0"/>
<evidence type="ECO:0000313" key="2">
    <source>
        <dbReference type="Proteomes" id="UP000244334"/>
    </source>
</evidence>
<evidence type="ECO:0000313" key="1">
    <source>
        <dbReference type="EMBL" id="RAP69441.1"/>
    </source>
</evidence>
<sequence>MWRYRLTDLLRREYWRLEMPAALAAESHYRRNWNLFLDRHYRRKWNVRVSKVMDNATHVA</sequence>
<accession>A0A328TJI0</accession>
<proteinExistence type="predicted"/>
<gene>
    <name evidence="1" type="ORF">ACZ87_03771</name>
</gene>
<dbReference type="Proteomes" id="UP000244334">
    <property type="component" value="Unassembled WGS sequence"/>
</dbReference>
<name>A0A328TJI0_9GAMM</name>
<organism evidence="1 2">
    <name type="scientific">Candidatus Erwinia dacicola</name>
    <dbReference type="NCBI Taxonomy" id="252393"/>
    <lineage>
        <taxon>Bacteria</taxon>
        <taxon>Pseudomonadati</taxon>
        <taxon>Pseudomonadota</taxon>
        <taxon>Gammaproteobacteria</taxon>
        <taxon>Enterobacterales</taxon>
        <taxon>Erwiniaceae</taxon>
        <taxon>Erwinia</taxon>
    </lineage>
</organism>
<feature type="non-terminal residue" evidence="1">
    <location>
        <position position="60"/>
    </location>
</feature>
<keyword evidence="2" id="KW-1185">Reference proteome</keyword>